<dbReference type="RefSeq" id="WP_046997099.1">
    <property type="nucleotide sequence ID" value="NZ_JAIQ01000133.1"/>
</dbReference>
<dbReference type="InterPro" id="IPR002125">
    <property type="entry name" value="CMP_dCMP_dom"/>
</dbReference>
<evidence type="ECO:0000259" key="2">
    <source>
        <dbReference type="PROSITE" id="PS51747"/>
    </source>
</evidence>
<dbReference type="InterPro" id="IPR016193">
    <property type="entry name" value="Cytidine_deaminase-like"/>
</dbReference>
<dbReference type="Gene3D" id="3.40.430.10">
    <property type="entry name" value="Dihydrofolate Reductase, subunit A"/>
    <property type="match status" value="1"/>
</dbReference>
<gene>
    <name evidence="3" type="ORF">AA20_09605</name>
</gene>
<comment type="caution">
    <text evidence="3">The sequence shown here is derived from an EMBL/GenBank/DDBJ whole genome shotgun (WGS) entry which is preliminary data.</text>
</comment>
<organism evidence="3 4">
    <name type="scientific">Aliarcobacter butzleri L348</name>
    <dbReference type="NCBI Taxonomy" id="1447256"/>
    <lineage>
        <taxon>Bacteria</taxon>
        <taxon>Pseudomonadati</taxon>
        <taxon>Campylobacterota</taxon>
        <taxon>Epsilonproteobacteria</taxon>
        <taxon>Campylobacterales</taxon>
        <taxon>Arcobacteraceae</taxon>
        <taxon>Aliarcobacter</taxon>
    </lineage>
</organism>
<evidence type="ECO:0000313" key="3">
    <source>
        <dbReference type="EMBL" id="KLD98134.1"/>
    </source>
</evidence>
<dbReference type="Proteomes" id="UP000035514">
    <property type="component" value="Unassembled WGS sequence"/>
</dbReference>
<dbReference type="GO" id="GO:0009231">
    <property type="term" value="P:riboflavin biosynthetic process"/>
    <property type="evidence" value="ECO:0007669"/>
    <property type="project" value="UniProtKB-UniPathway"/>
</dbReference>
<proteinExistence type="predicted"/>
<feature type="domain" description="CMP/dCMP-type deaminase" evidence="2">
    <location>
        <begin position="3"/>
        <end position="151"/>
    </location>
</feature>
<dbReference type="SUPFAM" id="SSF53597">
    <property type="entry name" value="Dihydrofolate reductase-like"/>
    <property type="match status" value="1"/>
</dbReference>
<dbReference type="PROSITE" id="PS51747">
    <property type="entry name" value="CYT_DCMP_DEAMINASES_2"/>
    <property type="match status" value="1"/>
</dbReference>
<dbReference type="Pfam" id="PF00383">
    <property type="entry name" value="dCMP_cyt_deam_1"/>
    <property type="match status" value="1"/>
</dbReference>
<dbReference type="GO" id="GO:0008835">
    <property type="term" value="F:diaminohydroxyphosphoribosylaminopyrimidine deaminase activity"/>
    <property type="evidence" value="ECO:0007669"/>
    <property type="project" value="InterPro"/>
</dbReference>
<evidence type="ECO:0000256" key="1">
    <source>
        <dbReference type="ARBA" id="ARBA00005104"/>
    </source>
</evidence>
<evidence type="ECO:0000313" key="4">
    <source>
        <dbReference type="Proteomes" id="UP000035514"/>
    </source>
</evidence>
<dbReference type="SUPFAM" id="SSF53927">
    <property type="entry name" value="Cytidine deaminase-like"/>
    <property type="match status" value="1"/>
</dbReference>
<dbReference type="PANTHER" id="PTHR11079:SF162">
    <property type="entry name" value="RIBOFLAVIN BIOSYNTHESIS PROTEIN PYRD, CHLOROPLASTIC"/>
    <property type="match status" value="1"/>
</dbReference>
<dbReference type="CDD" id="cd01284">
    <property type="entry name" value="Riboflavin_deaminase-reductase"/>
    <property type="match status" value="1"/>
</dbReference>
<reference evidence="3 4" key="1">
    <citation type="submission" date="2014-01" db="EMBL/GenBank/DDBJ databases">
        <title>Development of a Comparative Genomic Fingerprinting Assay for High Resolution Genotyping of Arcobacter butzleri.</title>
        <authorList>
            <person name="Webb A.L."/>
            <person name="Inglis G.D."/>
            <person name="Kruczkiewicz P."/>
            <person name="Selinger L.B."/>
            <person name="Taboada E.N."/>
        </authorList>
    </citation>
    <scope>NUCLEOTIDE SEQUENCE [LARGE SCALE GENOMIC DNA]</scope>
    <source>
        <strain evidence="3 4">L348</strain>
    </source>
</reference>
<dbReference type="EMBL" id="JAIQ01000133">
    <property type="protein sequence ID" value="KLD98134.1"/>
    <property type="molecule type" value="Genomic_DNA"/>
</dbReference>
<dbReference type="UniPathway" id="UPA00275"/>
<dbReference type="InterPro" id="IPR024072">
    <property type="entry name" value="DHFR-like_dom_sf"/>
</dbReference>
<name>A0A0G9JX35_9BACT</name>
<protein>
    <submittedName>
        <fullName evidence="3">Bifunctional riboflavin biosynthesis protein RibD</fullName>
    </submittedName>
</protein>
<sequence length="334" mass="38281">MKIDDNFYMRLAIDEAWKHQLLTYPNPAVGCVIVKNQRLLAVEAHKEAGMPHAEVNALKTAYLKDNPNSILKTKNSSFDIHQFLLQNHNGFFNDCEIYVTLEPCNHIGKTPSCANLLKELKPKRIIISVKDPNKQATGGLETLKNENINVTLGILEKDGLNLILPFISWQNKSCIFFKMAQTLNGSIDGKISSNRALAYVHTLRDKIDLLVIGGNSVRIDKPTLDTRYIQGKNPDIFIYSKNKVFDNNIPLFKIPHRKVLISDDLYKLLDYKFIMIEGVYNLLDKLKERIDFFILIISPKIRKGQNALNEIDLDFEIIHENFIGEDKIVFLKRK</sequence>
<dbReference type="PATRIC" id="fig|1447256.3.peg.1877"/>
<dbReference type="InterPro" id="IPR004794">
    <property type="entry name" value="Eubact_RibD"/>
</dbReference>
<comment type="pathway">
    <text evidence="1">Cofactor biosynthesis; riboflavin biosynthesis.</text>
</comment>
<dbReference type="AlphaFoldDB" id="A0A0G9JX35"/>
<dbReference type="NCBIfam" id="TIGR00326">
    <property type="entry name" value="eubact_ribD"/>
    <property type="match status" value="1"/>
</dbReference>
<accession>A0A0G9JX35</accession>
<dbReference type="PANTHER" id="PTHR11079">
    <property type="entry name" value="CYTOSINE DEAMINASE FAMILY MEMBER"/>
    <property type="match status" value="1"/>
</dbReference>
<dbReference type="Gene3D" id="3.40.140.10">
    <property type="entry name" value="Cytidine Deaminase, domain 2"/>
    <property type="match status" value="1"/>
</dbReference>